<dbReference type="PANTHER" id="PTHR33164:SF43">
    <property type="entry name" value="HTH-TYPE TRANSCRIPTIONAL REPRESSOR YETL"/>
    <property type="match status" value="1"/>
</dbReference>
<dbReference type="Proteomes" id="UP000823894">
    <property type="component" value="Unassembled WGS sequence"/>
</dbReference>
<evidence type="ECO:0000259" key="1">
    <source>
        <dbReference type="SMART" id="SM00347"/>
    </source>
</evidence>
<dbReference type="GO" id="GO:0006950">
    <property type="term" value="P:response to stress"/>
    <property type="evidence" value="ECO:0007669"/>
    <property type="project" value="TreeGrafter"/>
</dbReference>
<dbReference type="SMART" id="SM00347">
    <property type="entry name" value="HTH_MARR"/>
    <property type="match status" value="1"/>
</dbReference>
<gene>
    <name evidence="2" type="ORF">H9757_12320</name>
</gene>
<protein>
    <submittedName>
        <fullName evidence="2">MarR family transcriptional regulator</fullName>
    </submittedName>
</protein>
<comment type="caution">
    <text evidence="2">The sequence shown here is derived from an EMBL/GenBank/DDBJ whole genome shotgun (WGS) entry which is preliminary data.</text>
</comment>
<dbReference type="SUPFAM" id="SSF46785">
    <property type="entry name" value="Winged helix' DNA-binding domain"/>
    <property type="match status" value="1"/>
</dbReference>
<dbReference type="EMBL" id="DWWK01000204">
    <property type="protein sequence ID" value="HJC39820.1"/>
    <property type="molecule type" value="Genomic_DNA"/>
</dbReference>
<dbReference type="InterPro" id="IPR000835">
    <property type="entry name" value="HTH_MarR-typ"/>
</dbReference>
<evidence type="ECO:0000313" key="2">
    <source>
        <dbReference type="EMBL" id="HJC39820.1"/>
    </source>
</evidence>
<reference evidence="2" key="2">
    <citation type="submission" date="2021-04" db="EMBL/GenBank/DDBJ databases">
        <authorList>
            <person name="Gilroy R."/>
        </authorList>
    </citation>
    <scope>NUCLEOTIDE SEQUENCE</scope>
    <source>
        <strain evidence="2">ChiGjej1B1-1692</strain>
    </source>
</reference>
<dbReference type="Gene3D" id="1.10.10.10">
    <property type="entry name" value="Winged helix-like DNA-binding domain superfamily/Winged helix DNA-binding domain"/>
    <property type="match status" value="1"/>
</dbReference>
<evidence type="ECO:0000313" key="3">
    <source>
        <dbReference type="Proteomes" id="UP000823894"/>
    </source>
</evidence>
<accession>A0A9D2NWP5</accession>
<dbReference type="GO" id="GO:0003700">
    <property type="term" value="F:DNA-binding transcription factor activity"/>
    <property type="evidence" value="ECO:0007669"/>
    <property type="project" value="InterPro"/>
</dbReference>
<dbReference type="AlphaFoldDB" id="A0A9D2NWP5"/>
<name>A0A9D2NWP5_9FIRM</name>
<dbReference type="InterPro" id="IPR036390">
    <property type="entry name" value="WH_DNA-bd_sf"/>
</dbReference>
<sequence length="149" mass="17375">MKIHQEYEVQQFNRLYKELDDIYHEIALAIGVSDSAFEVLYVVCILGDGCLQKDICREAYVSKQTISSSVRSLERNGFLYLEKSGRDKHICLTEKGRQFVEQKIRPVVDMENGAFLEMEPDERAEFIRLSQKYVDLFGKKEKELLEVLT</sequence>
<proteinExistence type="predicted"/>
<organism evidence="2 3">
    <name type="scientific">Candidatus Mediterraneibacter faecigallinarum</name>
    <dbReference type="NCBI Taxonomy" id="2838669"/>
    <lineage>
        <taxon>Bacteria</taxon>
        <taxon>Bacillati</taxon>
        <taxon>Bacillota</taxon>
        <taxon>Clostridia</taxon>
        <taxon>Lachnospirales</taxon>
        <taxon>Lachnospiraceae</taxon>
        <taxon>Mediterraneibacter</taxon>
    </lineage>
</organism>
<reference evidence="2" key="1">
    <citation type="journal article" date="2021" name="PeerJ">
        <title>Extensive microbial diversity within the chicken gut microbiome revealed by metagenomics and culture.</title>
        <authorList>
            <person name="Gilroy R."/>
            <person name="Ravi A."/>
            <person name="Getino M."/>
            <person name="Pursley I."/>
            <person name="Horton D.L."/>
            <person name="Alikhan N.F."/>
            <person name="Baker D."/>
            <person name="Gharbi K."/>
            <person name="Hall N."/>
            <person name="Watson M."/>
            <person name="Adriaenssens E.M."/>
            <person name="Foster-Nyarko E."/>
            <person name="Jarju S."/>
            <person name="Secka A."/>
            <person name="Antonio M."/>
            <person name="Oren A."/>
            <person name="Chaudhuri R.R."/>
            <person name="La Ragione R."/>
            <person name="Hildebrand F."/>
            <person name="Pallen M.J."/>
        </authorList>
    </citation>
    <scope>NUCLEOTIDE SEQUENCE</scope>
    <source>
        <strain evidence="2">ChiGjej1B1-1692</strain>
    </source>
</reference>
<dbReference type="InterPro" id="IPR036388">
    <property type="entry name" value="WH-like_DNA-bd_sf"/>
</dbReference>
<dbReference type="Pfam" id="PF12802">
    <property type="entry name" value="MarR_2"/>
    <property type="match status" value="1"/>
</dbReference>
<dbReference type="PANTHER" id="PTHR33164">
    <property type="entry name" value="TRANSCRIPTIONAL REGULATOR, MARR FAMILY"/>
    <property type="match status" value="1"/>
</dbReference>
<feature type="domain" description="HTH marR-type" evidence="1">
    <location>
        <begin position="25"/>
        <end position="123"/>
    </location>
</feature>
<dbReference type="InterPro" id="IPR039422">
    <property type="entry name" value="MarR/SlyA-like"/>
</dbReference>